<dbReference type="InterPro" id="IPR004358">
    <property type="entry name" value="Sig_transdc_His_kin-like_C"/>
</dbReference>
<name>A0A316Z1H3_9BASI</name>
<feature type="compositionally biased region" description="Polar residues" evidence="9">
    <location>
        <begin position="81"/>
        <end position="98"/>
    </location>
</feature>
<sequence>MVAFGKNRNPGTIMQAGRFLAEELPIRLAHRVKELDELPNGLNEMPSIIRVKDWYAQSFEELVKFPPPQLPDAIRAELSESVSRNPASLPGSTPNPSLSAEGAELEEGRDAAMSSWRMRERARNIAADSAASDDGKVGDDVVAELGGPKDRKRQPIDRRYYANHANIKSWPPEVHDYNESFTRCLETIKKRHDAVVTTVAQGVLEYKRARRGQNIQADVQRFLDRFYMSRIGIRILIGQHIALARTNPETPASLDGEPLGSSGRIGGQEPEKYVGIICTNTNVGAMAHEAIENARFICEEHYGLFKGPPVQLICPPNLTFMYVPSHLNHMMFELLKNSLRAVVERYGVENEDHFPPIKVIVVEGKEDITIKISDEGGGIPRSEMPLVWTYMYTTAQSEDLDPDFQASDFKAPMAGFGYGLPLARLYARYFGGDLKLISMEGYGTDVYVHLARLSGSAEPLP</sequence>
<dbReference type="GeneID" id="37271123"/>
<dbReference type="PANTHER" id="PTHR11947:SF3">
    <property type="entry name" value="[PYRUVATE DEHYDROGENASE (ACETYL-TRANSFERRING)] KINASE, MITOCHONDRIAL"/>
    <property type="match status" value="1"/>
</dbReference>
<dbReference type="InterPro" id="IPR036890">
    <property type="entry name" value="HATPase_C_sf"/>
</dbReference>
<dbReference type="Pfam" id="PF10436">
    <property type="entry name" value="BCDHK_Adom3"/>
    <property type="match status" value="1"/>
</dbReference>
<comment type="similarity">
    <text evidence="1 8">Belongs to the PDK/BCKDK protein kinase family.</text>
</comment>
<evidence type="ECO:0000256" key="2">
    <source>
        <dbReference type="ARBA" id="ARBA00022679"/>
    </source>
</evidence>
<dbReference type="GO" id="GO:0004740">
    <property type="term" value="F:pyruvate dehydrogenase (acetyl-transferring) kinase activity"/>
    <property type="evidence" value="ECO:0007669"/>
    <property type="project" value="UniProtKB-EC"/>
</dbReference>
<dbReference type="AlphaFoldDB" id="A0A316Z1H3"/>
<feature type="domain" description="Histidine kinase" evidence="10">
    <location>
        <begin position="324"/>
        <end position="454"/>
    </location>
</feature>
<evidence type="ECO:0000259" key="10">
    <source>
        <dbReference type="PROSITE" id="PS50109"/>
    </source>
</evidence>
<evidence type="ECO:0000256" key="3">
    <source>
        <dbReference type="ARBA" id="ARBA00022741"/>
    </source>
</evidence>
<dbReference type="Proteomes" id="UP000245946">
    <property type="component" value="Unassembled WGS sequence"/>
</dbReference>
<dbReference type="CDD" id="cd16929">
    <property type="entry name" value="HATPase_PDK-like"/>
    <property type="match status" value="1"/>
</dbReference>
<keyword evidence="5 8" id="KW-0067">ATP-binding</keyword>
<dbReference type="InterPro" id="IPR036784">
    <property type="entry name" value="AK/P_DHK_N_sf"/>
</dbReference>
<dbReference type="GO" id="GO:0005759">
    <property type="term" value="C:mitochondrial matrix"/>
    <property type="evidence" value="ECO:0007669"/>
    <property type="project" value="UniProtKB-SubCell"/>
</dbReference>
<feature type="non-terminal residue" evidence="11">
    <location>
        <position position="1"/>
    </location>
</feature>
<dbReference type="Gene3D" id="1.20.140.20">
    <property type="entry name" value="Alpha-ketoacid/pyruvate dehydrogenase kinase, N-terminal domain"/>
    <property type="match status" value="1"/>
</dbReference>
<dbReference type="EC" id="2.7.11.-" evidence="8"/>
<dbReference type="SMART" id="SM00387">
    <property type="entry name" value="HATPase_c"/>
    <property type="match status" value="1"/>
</dbReference>
<dbReference type="STRING" id="58919.A0A316Z1H3"/>
<protein>
    <recommendedName>
        <fullName evidence="8">Protein-serine/threonine kinase</fullName>
        <ecNumber evidence="8">2.7.11.-</ecNumber>
    </recommendedName>
</protein>
<evidence type="ECO:0000256" key="6">
    <source>
        <dbReference type="ARBA" id="ARBA00023128"/>
    </source>
</evidence>
<proteinExistence type="inferred from homology"/>
<keyword evidence="2 8" id="KW-0808">Transferase</keyword>
<evidence type="ECO:0000256" key="4">
    <source>
        <dbReference type="ARBA" id="ARBA00022777"/>
    </source>
</evidence>
<dbReference type="InterPro" id="IPR003594">
    <property type="entry name" value="HATPase_dom"/>
</dbReference>
<evidence type="ECO:0000256" key="5">
    <source>
        <dbReference type="ARBA" id="ARBA00022840"/>
    </source>
</evidence>
<dbReference type="EMBL" id="KZ819309">
    <property type="protein sequence ID" value="PWN94818.1"/>
    <property type="molecule type" value="Genomic_DNA"/>
</dbReference>
<dbReference type="PRINTS" id="PR00344">
    <property type="entry name" value="BCTRLSENSOR"/>
</dbReference>
<reference evidence="11 12" key="1">
    <citation type="journal article" date="2018" name="Mol. Biol. Evol.">
        <title>Broad Genomic Sampling Reveals a Smut Pathogenic Ancestry of the Fungal Clade Ustilaginomycotina.</title>
        <authorList>
            <person name="Kijpornyongpan T."/>
            <person name="Mondo S.J."/>
            <person name="Barry K."/>
            <person name="Sandor L."/>
            <person name="Lee J."/>
            <person name="Lipzen A."/>
            <person name="Pangilinan J."/>
            <person name="LaButti K."/>
            <person name="Hainaut M."/>
            <person name="Henrissat B."/>
            <person name="Grigoriev I.V."/>
            <person name="Spatafora J.W."/>
            <person name="Aime M.C."/>
        </authorList>
    </citation>
    <scope>NUCLEOTIDE SEQUENCE [LARGE SCALE GENOMIC DNA]</scope>
    <source>
        <strain evidence="11 12">MCA 4186</strain>
    </source>
</reference>
<dbReference type="SUPFAM" id="SSF69012">
    <property type="entry name" value="alpha-ketoacid dehydrogenase kinase, N-terminal domain"/>
    <property type="match status" value="1"/>
</dbReference>
<keyword evidence="6 8" id="KW-0496">Mitochondrion</keyword>
<keyword evidence="4 8" id="KW-0418">Kinase</keyword>
<evidence type="ECO:0000313" key="12">
    <source>
        <dbReference type="Proteomes" id="UP000245946"/>
    </source>
</evidence>
<evidence type="ECO:0000313" key="11">
    <source>
        <dbReference type="EMBL" id="PWN94818.1"/>
    </source>
</evidence>
<accession>A0A316Z1H3</accession>
<keyword evidence="3 8" id="KW-0547">Nucleotide-binding</keyword>
<dbReference type="FunFam" id="3.30.565.10:FF:000065">
    <property type="entry name" value="[Pyruvate dehydrogenase (Acetyl-transferring)] kinase mitochondrial"/>
    <property type="match status" value="1"/>
</dbReference>
<dbReference type="PROSITE" id="PS50109">
    <property type="entry name" value="HIS_KIN"/>
    <property type="match status" value="1"/>
</dbReference>
<dbReference type="InterPro" id="IPR018955">
    <property type="entry name" value="BCDHK/PDK_N"/>
</dbReference>
<comment type="subcellular location">
    <subcellularLocation>
        <location evidence="8">Mitochondrion matrix</location>
    </subcellularLocation>
</comment>
<evidence type="ECO:0000256" key="1">
    <source>
        <dbReference type="ARBA" id="ARBA00006155"/>
    </source>
</evidence>
<comment type="catalytic activity">
    <reaction evidence="7">
        <text>L-seryl-[pyruvate dehydrogenase E1 alpha subunit] + ATP = O-phospho-L-seryl-[pyruvate dehydrogenase E1 alpha subunit] + ADP + H(+)</text>
        <dbReference type="Rhea" id="RHEA:23052"/>
        <dbReference type="Rhea" id="RHEA-COMP:13689"/>
        <dbReference type="Rhea" id="RHEA-COMP:13690"/>
        <dbReference type="ChEBI" id="CHEBI:15378"/>
        <dbReference type="ChEBI" id="CHEBI:29999"/>
        <dbReference type="ChEBI" id="CHEBI:30616"/>
        <dbReference type="ChEBI" id="CHEBI:83421"/>
        <dbReference type="ChEBI" id="CHEBI:456216"/>
        <dbReference type="EC" id="2.7.11.2"/>
    </reaction>
</comment>
<keyword evidence="12" id="KW-1185">Reference proteome</keyword>
<evidence type="ECO:0000256" key="9">
    <source>
        <dbReference type="SAM" id="MobiDB-lite"/>
    </source>
</evidence>
<dbReference type="GO" id="GO:0005524">
    <property type="term" value="F:ATP binding"/>
    <property type="evidence" value="ECO:0007669"/>
    <property type="project" value="UniProtKB-UniRule"/>
</dbReference>
<dbReference type="InterPro" id="IPR039028">
    <property type="entry name" value="BCKD/PDK"/>
</dbReference>
<evidence type="ECO:0000256" key="7">
    <source>
        <dbReference type="ARBA" id="ARBA00048201"/>
    </source>
</evidence>
<gene>
    <name evidence="11" type="ORF">FA09DRAFT_332722</name>
</gene>
<dbReference type="Pfam" id="PF02518">
    <property type="entry name" value="HATPase_c"/>
    <property type="match status" value="1"/>
</dbReference>
<dbReference type="InterPro" id="IPR005467">
    <property type="entry name" value="His_kinase_dom"/>
</dbReference>
<dbReference type="OrthoDB" id="241648at2759"/>
<dbReference type="PANTHER" id="PTHR11947">
    <property type="entry name" value="PYRUVATE DEHYDROGENASE KINASE"/>
    <property type="match status" value="1"/>
</dbReference>
<organism evidence="11 12">
    <name type="scientific">Tilletiopsis washingtonensis</name>
    <dbReference type="NCBI Taxonomy" id="58919"/>
    <lineage>
        <taxon>Eukaryota</taxon>
        <taxon>Fungi</taxon>
        <taxon>Dikarya</taxon>
        <taxon>Basidiomycota</taxon>
        <taxon>Ustilaginomycotina</taxon>
        <taxon>Exobasidiomycetes</taxon>
        <taxon>Entylomatales</taxon>
        <taxon>Entylomatales incertae sedis</taxon>
        <taxon>Tilletiopsis</taxon>
    </lineage>
</organism>
<dbReference type="SUPFAM" id="SSF55874">
    <property type="entry name" value="ATPase domain of HSP90 chaperone/DNA topoisomerase II/histidine kinase"/>
    <property type="match status" value="1"/>
</dbReference>
<feature type="region of interest" description="Disordered" evidence="9">
    <location>
        <begin position="81"/>
        <end position="154"/>
    </location>
</feature>
<evidence type="ECO:0000256" key="8">
    <source>
        <dbReference type="RuleBase" id="RU366032"/>
    </source>
</evidence>
<dbReference type="Gene3D" id="3.30.565.10">
    <property type="entry name" value="Histidine kinase-like ATPase, C-terminal domain"/>
    <property type="match status" value="1"/>
</dbReference>
<dbReference type="RefSeq" id="XP_025595097.1">
    <property type="nucleotide sequence ID" value="XM_025743579.1"/>
</dbReference>
<dbReference type="GO" id="GO:0010906">
    <property type="term" value="P:regulation of glucose metabolic process"/>
    <property type="evidence" value="ECO:0007669"/>
    <property type="project" value="TreeGrafter"/>
</dbReference>